<dbReference type="GO" id="GO:0016740">
    <property type="term" value="F:transferase activity"/>
    <property type="evidence" value="ECO:0007669"/>
    <property type="project" value="UniProtKB-KW"/>
</dbReference>
<feature type="active site" description="Nucleophile" evidence="6">
    <location>
        <position position="430"/>
    </location>
</feature>
<dbReference type="PROSITE" id="PS52029">
    <property type="entry name" value="LD_TPASE"/>
    <property type="match status" value="1"/>
</dbReference>
<keyword evidence="4 6" id="KW-0573">Peptidoglycan synthesis</keyword>
<dbReference type="Gene3D" id="2.40.440.10">
    <property type="entry name" value="L,D-transpeptidase catalytic domain-like"/>
    <property type="match status" value="1"/>
</dbReference>
<dbReference type="GO" id="GO:0008360">
    <property type="term" value="P:regulation of cell shape"/>
    <property type="evidence" value="ECO:0007669"/>
    <property type="project" value="UniProtKB-UniRule"/>
</dbReference>
<evidence type="ECO:0000256" key="2">
    <source>
        <dbReference type="ARBA" id="ARBA00022679"/>
    </source>
</evidence>
<keyword evidence="5 6" id="KW-0961">Cell wall biogenesis/degradation</keyword>
<feature type="active site" description="Proton donor/acceptor" evidence="6">
    <location>
        <position position="409"/>
    </location>
</feature>
<dbReference type="UniPathway" id="UPA00219"/>
<dbReference type="EMBL" id="FOGJ01000029">
    <property type="protein sequence ID" value="SES31310.1"/>
    <property type="molecule type" value="Genomic_DNA"/>
</dbReference>
<evidence type="ECO:0000256" key="4">
    <source>
        <dbReference type="ARBA" id="ARBA00022984"/>
    </source>
</evidence>
<protein>
    <submittedName>
        <fullName evidence="9">Peptidoglycan transpeptidase, ErfK-YbiS-YhnG family</fullName>
    </submittedName>
</protein>
<dbReference type="InterPro" id="IPR050979">
    <property type="entry name" value="LD-transpeptidase"/>
</dbReference>
<dbReference type="GO" id="GO:0005576">
    <property type="term" value="C:extracellular region"/>
    <property type="evidence" value="ECO:0007669"/>
    <property type="project" value="TreeGrafter"/>
</dbReference>
<gene>
    <name evidence="9" type="ORF">SAMN04487884_1296</name>
</gene>
<dbReference type="PANTHER" id="PTHR30582">
    <property type="entry name" value="L,D-TRANSPEPTIDASE"/>
    <property type="match status" value="1"/>
</dbReference>
<dbReference type="SUPFAM" id="SSF143985">
    <property type="entry name" value="L,D-transpeptidase pre-catalytic domain-like"/>
    <property type="match status" value="1"/>
</dbReference>
<evidence type="ECO:0000256" key="1">
    <source>
        <dbReference type="ARBA" id="ARBA00004752"/>
    </source>
</evidence>
<dbReference type="AlphaFoldDB" id="A0A1H9WBN0"/>
<feature type="compositionally biased region" description="Polar residues" evidence="7">
    <location>
        <begin position="530"/>
        <end position="541"/>
    </location>
</feature>
<dbReference type="InterPro" id="IPR038054">
    <property type="entry name" value="LD_TPept-like_central_sf"/>
</dbReference>
<evidence type="ECO:0000259" key="8">
    <source>
        <dbReference type="PROSITE" id="PS52029"/>
    </source>
</evidence>
<evidence type="ECO:0000256" key="7">
    <source>
        <dbReference type="SAM" id="MobiDB-lite"/>
    </source>
</evidence>
<dbReference type="InterPro" id="IPR022029">
    <property type="entry name" value="YoaR-like_PG-bd"/>
</dbReference>
<dbReference type="Pfam" id="PF12229">
    <property type="entry name" value="PG_binding_4"/>
    <property type="match status" value="1"/>
</dbReference>
<comment type="pathway">
    <text evidence="1 6">Cell wall biogenesis; peptidoglycan biosynthesis.</text>
</comment>
<name>A0A1H9WBN0_BUTFI</name>
<dbReference type="InterPro" id="IPR005490">
    <property type="entry name" value="LD_TPept_cat_dom"/>
</dbReference>
<dbReference type="PANTHER" id="PTHR30582:SF33">
    <property type="entry name" value="EXPORTED PROTEIN"/>
    <property type="match status" value="1"/>
</dbReference>
<sequence>MKKKNLILIIAATTVAAIYLGAATFFSFHFCPGSKLNGQDISWMTISQVRDLVNSKASSYVLDIVGRSGLDEKITASDISWKPDFNESLNDNLGFVNGLKWPVYVLSNQSFTNEDMASFDEELLRSKINSMSFFKEENMIAPVDAQLVFDETLAEYTIVPEDYGSKADRDAFYEAVVEALSTMQMTLSLDKAGVYEDPKIFSDNKALTDECQSLNKYASAKITYTFGDDVITVDGNYIKDWISYDGTTTTLDTDKVNEFVNTLGRTYDTFGRDRTFTTSLGQTITVSGGDYGWWMDRNTTLSELVTAIESTSICDMTPVYFGTAAQYGSQDYGTSYVEVDLDHQHVYVYENGSLVIDTDCVSGKATNDRVTPTGTFGITYKERDATLTGQNYSSDVKYWMPFYGNVGLHDASWRSSFGSDIYVTNGSHGCINLPPDAAAVIFEHVEKGEAVIVYGGIQPSQAKDYLKNKDKSEEGNTDNTDDGDSAAGDGNSQAPVAPENTGTPDATDASSNVPAPATSTDESLAVPESTDPNEQLSGSGE</sequence>
<proteinExistence type="predicted"/>
<keyword evidence="3 6" id="KW-0133">Cell shape</keyword>
<feature type="compositionally biased region" description="Acidic residues" evidence="7">
    <location>
        <begin position="475"/>
        <end position="484"/>
    </location>
</feature>
<reference evidence="9 10" key="1">
    <citation type="submission" date="2016-10" db="EMBL/GenBank/DDBJ databases">
        <authorList>
            <person name="de Groot N.N."/>
        </authorList>
    </citation>
    <scope>NUCLEOTIDE SEQUENCE [LARGE SCALE GENOMIC DNA]</scope>
    <source>
        <strain evidence="9 10">AR40</strain>
    </source>
</reference>
<keyword evidence="2" id="KW-0808">Transferase</keyword>
<evidence type="ECO:0000313" key="10">
    <source>
        <dbReference type="Proteomes" id="UP000182584"/>
    </source>
</evidence>
<evidence type="ECO:0000256" key="5">
    <source>
        <dbReference type="ARBA" id="ARBA00023316"/>
    </source>
</evidence>
<dbReference type="OrthoDB" id="3176960at2"/>
<dbReference type="eggNOG" id="COG1376">
    <property type="taxonomic scope" value="Bacteria"/>
</dbReference>
<dbReference type="GO" id="GO:0071972">
    <property type="term" value="F:peptidoglycan L,D-transpeptidase activity"/>
    <property type="evidence" value="ECO:0007669"/>
    <property type="project" value="TreeGrafter"/>
</dbReference>
<dbReference type="Proteomes" id="UP000182584">
    <property type="component" value="Unassembled WGS sequence"/>
</dbReference>
<dbReference type="InterPro" id="IPR038063">
    <property type="entry name" value="Transpep_catalytic_dom"/>
</dbReference>
<feature type="compositionally biased region" description="Polar residues" evidence="7">
    <location>
        <begin position="500"/>
        <end position="522"/>
    </location>
</feature>
<evidence type="ECO:0000313" key="9">
    <source>
        <dbReference type="EMBL" id="SES31310.1"/>
    </source>
</evidence>
<accession>A0A1H9WBN0</accession>
<feature type="domain" description="L,D-TPase catalytic" evidence="8">
    <location>
        <begin position="335"/>
        <end position="454"/>
    </location>
</feature>
<feature type="region of interest" description="Disordered" evidence="7">
    <location>
        <begin position="468"/>
        <end position="541"/>
    </location>
</feature>
<dbReference type="SUPFAM" id="SSF141523">
    <property type="entry name" value="L,D-transpeptidase catalytic domain-like"/>
    <property type="match status" value="1"/>
</dbReference>
<dbReference type="Gene3D" id="3.10.20.800">
    <property type="match status" value="1"/>
</dbReference>
<evidence type="ECO:0000256" key="6">
    <source>
        <dbReference type="PROSITE-ProRule" id="PRU01373"/>
    </source>
</evidence>
<dbReference type="CDD" id="cd16913">
    <property type="entry name" value="YkuD_like"/>
    <property type="match status" value="1"/>
</dbReference>
<dbReference type="RefSeq" id="WP_022757875.1">
    <property type="nucleotide sequence ID" value="NZ_FOGJ01000029.1"/>
</dbReference>
<evidence type="ECO:0000256" key="3">
    <source>
        <dbReference type="ARBA" id="ARBA00022960"/>
    </source>
</evidence>
<dbReference type="Pfam" id="PF03734">
    <property type="entry name" value="YkuD"/>
    <property type="match status" value="1"/>
</dbReference>
<dbReference type="GO" id="GO:0018104">
    <property type="term" value="P:peptidoglycan-protein cross-linking"/>
    <property type="evidence" value="ECO:0007669"/>
    <property type="project" value="TreeGrafter"/>
</dbReference>
<dbReference type="GO" id="GO:0071555">
    <property type="term" value="P:cell wall organization"/>
    <property type="evidence" value="ECO:0007669"/>
    <property type="project" value="UniProtKB-UniRule"/>
</dbReference>
<organism evidence="9 10">
    <name type="scientific">Butyrivibrio fibrisolvens</name>
    <dbReference type="NCBI Taxonomy" id="831"/>
    <lineage>
        <taxon>Bacteria</taxon>
        <taxon>Bacillati</taxon>
        <taxon>Bacillota</taxon>
        <taxon>Clostridia</taxon>
        <taxon>Lachnospirales</taxon>
        <taxon>Lachnospiraceae</taxon>
        <taxon>Butyrivibrio</taxon>
    </lineage>
</organism>